<keyword evidence="2" id="KW-1185">Reference proteome</keyword>
<sequence length="164" mass="18512">MRLPIVIGAGLVMSLSLHTPVISKSPIVVAQSSARSQNDSQQLKTNQRLWNRQNISNYRYTFSRSCFCTAEARGPVIIEVRNGRTTSVTSVATGQPVNPEFFQKYDTVPRLFDVIRDAIAKKADSLDVKYNSTLGYPTQINIDYKSQIADEEEYLTIENLQQTY</sequence>
<organism evidence="1 2">
    <name type="scientific">Brasilonema sennae CENA114</name>
    <dbReference type="NCBI Taxonomy" id="415709"/>
    <lineage>
        <taxon>Bacteria</taxon>
        <taxon>Bacillati</taxon>
        <taxon>Cyanobacteriota</taxon>
        <taxon>Cyanophyceae</taxon>
        <taxon>Nostocales</taxon>
        <taxon>Scytonemataceae</taxon>
        <taxon>Brasilonema</taxon>
        <taxon>Bromeliae group (in: Brasilonema)</taxon>
    </lineage>
</organism>
<evidence type="ECO:0000313" key="2">
    <source>
        <dbReference type="Proteomes" id="UP000503129"/>
    </source>
</evidence>
<dbReference type="KEGG" id="bsen:DP114_28525"/>
<dbReference type="InterPro" id="IPR046172">
    <property type="entry name" value="DUF6174"/>
</dbReference>
<protein>
    <submittedName>
        <fullName evidence="1">Uncharacterized protein</fullName>
    </submittedName>
</protein>
<gene>
    <name evidence="1" type="ORF">DP114_28525</name>
</gene>
<proteinExistence type="predicted"/>
<accession>A0A856MT95</accession>
<dbReference type="Pfam" id="PF19671">
    <property type="entry name" value="DUF6174"/>
    <property type="match status" value="1"/>
</dbReference>
<reference evidence="1 2" key="1">
    <citation type="submission" date="2018-06" db="EMBL/GenBank/DDBJ databases">
        <title>Comparative genomics of Brasilonema spp. strains.</title>
        <authorList>
            <person name="Alvarenga D.O."/>
            <person name="Fiore M.F."/>
            <person name="Varani A.M."/>
        </authorList>
    </citation>
    <scope>NUCLEOTIDE SEQUENCE [LARGE SCALE GENOMIC DNA]</scope>
    <source>
        <strain evidence="1 2">CENA114</strain>
    </source>
</reference>
<dbReference type="Proteomes" id="UP000503129">
    <property type="component" value="Chromosome"/>
</dbReference>
<evidence type="ECO:0000313" key="1">
    <source>
        <dbReference type="EMBL" id="QDL12476.1"/>
    </source>
</evidence>
<name>A0A856MT95_9CYAN</name>
<dbReference type="AlphaFoldDB" id="A0A856MT95"/>
<dbReference type="EMBL" id="CP030118">
    <property type="protein sequence ID" value="QDL12476.1"/>
    <property type="molecule type" value="Genomic_DNA"/>
</dbReference>